<accession>B1XWE5</accession>
<dbReference type="InterPro" id="IPR003544">
    <property type="entry name" value="Cyt_c_biogenesis_CcmB"/>
</dbReference>
<dbReference type="STRING" id="395495.Lcho_1545"/>
<evidence type="ECO:0000256" key="9">
    <source>
        <dbReference type="ARBA" id="ARBA00022748"/>
    </source>
</evidence>
<dbReference type="KEGG" id="lch:Lcho_1545"/>
<evidence type="ECO:0000256" key="13">
    <source>
        <dbReference type="SAM" id="Phobius"/>
    </source>
</evidence>
<dbReference type="PRINTS" id="PR01414">
    <property type="entry name" value="CCMBBIOGNSIS"/>
</dbReference>
<dbReference type="NCBIfam" id="TIGR01190">
    <property type="entry name" value="ccmB"/>
    <property type="match status" value="1"/>
</dbReference>
<dbReference type="PANTHER" id="PTHR30070">
    <property type="entry name" value="HEME EXPORTER PROTEIN B"/>
    <property type="match status" value="1"/>
</dbReference>
<sequence>MSALITSEAEATPDTGFAPLLALVMRDLRLAARRRSEAALPLVFFIVAAGLFPLGVGPETETLRQIAPGVVWVCALLAAMLSINQLYAADHADGSLEQMLLSGQPLALVALARSLSHWLLTGLPLVLTAPLFGVMFDLSAEGIGSLVIGLLLGTPVLSLLGNVGAALTLGLRSGGMLVFLLVLPLAVPVLIFGTGAVAAVEVGMSPQPHYALLGALLIATAGLAPLASGAALRISTE</sequence>
<keyword evidence="9 12" id="KW-0201">Cytochrome c-type biogenesis</keyword>
<evidence type="ECO:0000256" key="10">
    <source>
        <dbReference type="ARBA" id="ARBA00022989"/>
    </source>
</evidence>
<proteinExistence type="inferred from homology"/>
<dbReference type="GO" id="GO:0015232">
    <property type="term" value="F:heme transmembrane transporter activity"/>
    <property type="evidence" value="ECO:0007669"/>
    <property type="project" value="InterPro"/>
</dbReference>
<dbReference type="EMBL" id="CP001013">
    <property type="protein sequence ID" value="ACB33813.1"/>
    <property type="molecule type" value="Genomic_DNA"/>
</dbReference>
<feature type="transmembrane region" description="Helical" evidence="13">
    <location>
        <begin position="38"/>
        <end position="57"/>
    </location>
</feature>
<evidence type="ECO:0000313" key="14">
    <source>
        <dbReference type="EMBL" id="ACB33813.1"/>
    </source>
</evidence>
<dbReference type="AlphaFoldDB" id="B1XWE5"/>
<comment type="function">
    <text evidence="1 12">Required for the export of heme to the periplasm for the biogenesis of c-type cytochromes.</text>
</comment>
<dbReference type="GO" id="GO:1903607">
    <property type="term" value="P:cytochrome c biosynthetic process"/>
    <property type="evidence" value="ECO:0007669"/>
    <property type="project" value="TreeGrafter"/>
</dbReference>
<keyword evidence="15" id="KW-1185">Reference proteome</keyword>
<dbReference type="GO" id="GO:0017004">
    <property type="term" value="P:cytochrome complex assembly"/>
    <property type="evidence" value="ECO:0007669"/>
    <property type="project" value="UniProtKB-KW"/>
</dbReference>
<keyword evidence="6 12" id="KW-1003">Cell membrane</keyword>
<dbReference type="HOGENOM" id="CLU_079069_1_0_4"/>
<comment type="similarity">
    <text evidence="3 12">Belongs to the CcmB/CycW/HelB family.</text>
</comment>
<keyword evidence="8 13" id="KW-0812">Transmembrane</keyword>
<comment type="subcellular location">
    <subcellularLocation>
        <location evidence="2">Cell inner membrane</location>
        <topology evidence="2">Multi-pass membrane protein</topology>
    </subcellularLocation>
</comment>
<dbReference type="OrthoDB" id="9799895at2"/>
<evidence type="ECO:0000256" key="2">
    <source>
        <dbReference type="ARBA" id="ARBA00004429"/>
    </source>
</evidence>
<dbReference type="PANTHER" id="PTHR30070:SF1">
    <property type="entry name" value="CYTOCHROME C BIOGENESIS B-RELATED"/>
    <property type="match status" value="1"/>
</dbReference>
<evidence type="ECO:0000256" key="12">
    <source>
        <dbReference type="PIRNR" id="PIRNR002764"/>
    </source>
</evidence>
<evidence type="ECO:0000313" key="15">
    <source>
        <dbReference type="Proteomes" id="UP000001693"/>
    </source>
</evidence>
<evidence type="ECO:0000256" key="4">
    <source>
        <dbReference type="ARBA" id="ARBA00016452"/>
    </source>
</evidence>
<feature type="transmembrane region" description="Helical" evidence="13">
    <location>
        <begin position="69"/>
        <end position="89"/>
    </location>
</feature>
<dbReference type="PIRSF" id="PIRSF002764">
    <property type="entry name" value="CcmB"/>
    <property type="match status" value="1"/>
</dbReference>
<keyword evidence="7 12" id="KW-0997">Cell inner membrane</keyword>
<evidence type="ECO:0000256" key="3">
    <source>
        <dbReference type="ARBA" id="ARBA00010544"/>
    </source>
</evidence>
<name>B1XWE5_LEPCP</name>
<reference evidence="14 15" key="1">
    <citation type="submission" date="2008-03" db="EMBL/GenBank/DDBJ databases">
        <title>Complete sequence of Leptothrix cholodnii SP-6.</title>
        <authorList>
            <consortium name="US DOE Joint Genome Institute"/>
            <person name="Copeland A."/>
            <person name="Lucas S."/>
            <person name="Lapidus A."/>
            <person name="Glavina del Rio T."/>
            <person name="Dalin E."/>
            <person name="Tice H."/>
            <person name="Bruce D."/>
            <person name="Goodwin L."/>
            <person name="Pitluck S."/>
            <person name="Chertkov O."/>
            <person name="Brettin T."/>
            <person name="Detter J.C."/>
            <person name="Han C."/>
            <person name="Kuske C.R."/>
            <person name="Schmutz J."/>
            <person name="Larimer F."/>
            <person name="Land M."/>
            <person name="Hauser L."/>
            <person name="Kyrpides N."/>
            <person name="Lykidis A."/>
            <person name="Emerson D."/>
            <person name="Richardson P."/>
        </authorList>
    </citation>
    <scope>NUCLEOTIDE SEQUENCE [LARGE SCALE GENOMIC DNA]</scope>
    <source>
        <strain evidence="15">ATCC 51168 / LMG 8142 / SP-6</strain>
    </source>
</reference>
<evidence type="ECO:0000256" key="11">
    <source>
        <dbReference type="ARBA" id="ARBA00023136"/>
    </source>
</evidence>
<dbReference type="InterPro" id="IPR026031">
    <property type="entry name" value="Cyt_c_CcmB_bac"/>
</dbReference>
<dbReference type="RefSeq" id="WP_012346575.1">
    <property type="nucleotide sequence ID" value="NC_010524.1"/>
</dbReference>
<evidence type="ECO:0000256" key="7">
    <source>
        <dbReference type="ARBA" id="ARBA00022519"/>
    </source>
</evidence>
<feature type="transmembrane region" description="Helical" evidence="13">
    <location>
        <begin position="142"/>
        <end position="165"/>
    </location>
</feature>
<organism evidence="14 15">
    <name type="scientific">Leptothrix cholodnii (strain ATCC 51168 / LMG 8142 / SP-6)</name>
    <name type="common">Leptothrix discophora (strain SP-6)</name>
    <dbReference type="NCBI Taxonomy" id="395495"/>
    <lineage>
        <taxon>Bacteria</taxon>
        <taxon>Pseudomonadati</taxon>
        <taxon>Pseudomonadota</taxon>
        <taxon>Betaproteobacteria</taxon>
        <taxon>Burkholderiales</taxon>
        <taxon>Sphaerotilaceae</taxon>
        <taxon>Leptothrix</taxon>
    </lineage>
</organism>
<evidence type="ECO:0000256" key="5">
    <source>
        <dbReference type="ARBA" id="ARBA00022448"/>
    </source>
</evidence>
<protein>
    <recommendedName>
        <fullName evidence="4 12">Heme exporter protein B</fullName>
    </recommendedName>
</protein>
<evidence type="ECO:0000256" key="8">
    <source>
        <dbReference type="ARBA" id="ARBA00022692"/>
    </source>
</evidence>
<feature type="transmembrane region" description="Helical" evidence="13">
    <location>
        <begin position="177"/>
        <end position="198"/>
    </location>
</feature>
<evidence type="ECO:0000256" key="6">
    <source>
        <dbReference type="ARBA" id="ARBA00022475"/>
    </source>
</evidence>
<keyword evidence="5 12" id="KW-0813">Transport</keyword>
<dbReference type="GO" id="GO:0005886">
    <property type="term" value="C:plasma membrane"/>
    <property type="evidence" value="ECO:0007669"/>
    <property type="project" value="UniProtKB-SubCell"/>
</dbReference>
<keyword evidence="10 13" id="KW-1133">Transmembrane helix</keyword>
<dbReference type="Proteomes" id="UP000001693">
    <property type="component" value="Chromosome"/>
</dbReference>
<feature type="transmembrane region" description="Helical" evidence="13">
    <location>
        <begin position="118"/>
        <end position="136"/>
    </location>
</feature>
<dbReference type="eggNOG" id="COG2386">
    <property type="taxonomic scope" value="Bacteria"/>
</dbReference>
<feature type="transmembrane region" description="Helical" evidence="13">
    <location>
        <begin position="210"/>
        <end position="232"/>
    </location>
</feature>
<gene>
    <name evidence="14" type="ordered locus">Lcho_1545</name>
</gene>
<evidence type="ECO:0000256" key="1">
    <source>
        <dbReference type="ARBA" id="ARBA00002442"/>
    </source>
</evidence>
<dbReference type="Pfam" id="PF03379">
    <property type="entry name" value="CcmB"/>
    <property type="match status" value="1"/>
</dbReference>
<keyword evidence="11 12" id="KW-0472">Membrane</keyword>